<proteinExistence type="predicted"/>
<keyword evidence="2" id="KW-1185">Reference proteome</keyword>
<reference evidence="1" key="2">
    <citation type="journal article" date="2022" name="New Phytol.">
        <title>Evolutionary transition to the ectomycorrhizal habit in the genomes of a hyperdiverse lineage of mushroom-forming fungi.</title>
        <authorList>
            <person name="Looney B."/>
            <person name="Miyauchi S."/>
            <person name="Morin E."/>
            <person name="Drula E."/>
            <person name="Courty P.E."/>
            <person name="Kohler A."/>
            <person name="Kuo A."/>
            <person name="LaButti K."/>
            <person name="Pangilinan J."/>
            <person name="Lipzen A."/>
            <person name="Riley R."/>
            <person name="Andreopoulos W."/>
            <person name="He G."/>
            <person name="Johnson J."/>
            <person name="Nolan M."/>
            <person name="Tritt A."/>
            <person name="Barry K.W."/>
            <person name="Grigoriev I.V."/>
            <person name="Nagy L.G."/>
            <person name="Hibbett D."/>
            <person name="Henrissat B."/>
            <person name="Matheny P.B."/>
            <person name="Labbe J."/>
            <person name="Martin F.M."/>
        </authorList>
    </citation>
    <scope>NUCLEOTIDE SEQUENCE</scope>
    <source>
        <strain evidence="1">EC-137</strain>
    </source>
</reference>
<evidence type="ECO:0000313" key="1">
    <source>
        <dbReference type="EMBL" id="KAI0032349.1"/>
    </source>
</evidence>
<reference evidence="1" key="1">
    <citation type="submission" date="2021-02" db="EMBL/GenBank/DDBJ databases">
        <authorList>
            <consortium name="DOE Joint Genome Institute"/>
            <person name="Ahrendt S."/>
            <person name="Looney B.P."/>
            <person name="Miyauchi S."/>
            <person name="Morin E."/>
            <person name="Drula E."/>
            <person name="Courty P.E."/>
            <person name="Chicoki N."/>
            <person name="Fauchery L."/>
            <person name="Kohler A."/>
            <person name="Kuo A."/>
            <person name="Labutti K."/>
            <person name="Pangilinan J."/>
            <person name="Lipzen A."/>
            <person name="Riley R."/>
            <person name="Andreopoulos W."/>
            <person name="He G."/>
            <person name="Johnson J."/>
            <person name="Barry K.W."/>
            <person name="Grigoriev I.V."/>
            <person name="Nagy L."/>
            <person name="Hibbett D."/>
            <person name="Henrissat B."/>
            <person name="Matheny P.B."/>
            <person name="Labbe J."/>
            <person name="Martin F."/>
        </authorList>
    </citation>
    <scope>NUCLEOTIDE SEQUENCE</scope>
    <source>
        <strain evidence="1">EC-137</strain>
    </source>
</reference>
<name>A0ACB8QKK3_9AGAM</name>
<sequence>MSRYCSLCGRSFCSAQALEQHQRYKVHSYVCDCGKTLYSQTAFEQHTSSRVHAERTFECPLCEQKFKQPSAIAHHVESGICPRAAPVTRQQVTAAVHALKIVPQISIQHRIEGPTSGVPNDSIFIPSTLYTATELAWSPFSRAYECYLCPRKFRSLDSLNQHLNSAAHDRHEFRCPKKKCGRTFKLISAFIQHIESEACGLARFKQIERHTKALTDRFTRLLTM</sequence>
<protein>
    <submittedName>
        <fullName evidence="1">Uncharacterized protein</fullName>
    </submittedName>
</protein>
<dbReference type="Proteomes" id="UP000814128">
    <property type="component" value="Unassembled WGS sequence"/>
</dbReference>
<organism evidence="1 2">
    <name type="scientific">Vararia minispora EC-137</name>
    <dbReference type="NCBI Taxonomy" id="1314806"/>
    <lineage>
        <taxon>Eukaryota</taxon>
        <taxon>Fungi</taxon>
        <taxon>Dikarya</taxon>
        <taxon>Basidiomycota</taxon>
        <taxon>Agaricomycotina</taxon>
        <taxon>Agaricomycetes</taxon>
        <taxon>Russulales</taxon>
        <taxon>Lachnocladiaceae</taxon>
        <taxon>Vararia</taxon>
    </lineage>
</organism>
<accession>A0ACB8QKK3</accession>
<evidence type="ECO:0000313" key="2">
    <source>
        <dbReference type="Proteomes" id="UP000814128"/>
    </source>
</evidence>
<dbReference type="EMBL" id="MU273549">
    <property type="protein sequence ID" value="KAI0032349.1"/>
    <property type="molecule type" value="Genomic_DNA"/>
</dbReference>
<comment type="caution">
    <text evidence="1">The sequence shown here is derived from an EMBL/GenBank/DDBJ whole genome shotgun (WGS) entry which is preliminary data.</text>
</comment>
<gene>
    <name evidence="1" type="ORF">K488DRAFT_78538</name>
</gene>